<dbReference type="HOGENOM" id="CLU_010189_6_2_1"/>
<dbReference type="InterPro" id="IPR050747">
    <property type="entry name" value="Mitochondrial_chaperone_BCS1"/>
</dbReference>
<feature type="domain" description="BCS1 N-terminal" evidence="14">
    <location>
        <begin position="53"/>
        <end position="247"/>
    </location>
</feature>
<evidence type="ECO:0000313" key="15">
    <source>
        <dbReference type="EMBL" id="EMF11165.1"/>
    </source>
</evidence>
<evidence type="ECO:0000313" key="16">
    <source>
        <dbReference type="Proteomes" id="UP000016931"/>
    </source>
</evidence>
<evidence type="ECO:0000256" key="8">
    <source>
        <dbReference type="ARBA" id="ARBA00022989"/>
    </source>
</evidence>
<dbReference type="Pfam" id="PF00004">
    <property type="entry name" value="AAA"/>
    <property type="match status" value="1"/>
</dbReference>
<dbReference type="InterPro" id="IPR003593">
    <property type="entry name" value="AAA+_ATPase"/>
</dbReference>
<dbReference type="Pfam" id="PF25426">
    <property type="entry name" value="AAA_lid_BCS1"/>
    <property type="match status" value="1"/>
</dbReference>
<evidence type="ECO:0000259" key="14">
    <source>
        <dbReference type="SMART" id="SM01024"/>
    </source>
</evidence>
<dbReference type="PROSITE" id="PS00674">
    <property type="entry name" value="AAA"/>
    <property type="match status" value="1"/>
</dbReference>
<keyword evidence="9" id="KW-0496">Mitochondrion</keyword>
<keyword evidence="8" id="KW-1133">Transmembrane helix</keyword>
<dbReference type="STRING" id="692275.M3AWR1"/>
<dbReference type="InterPro" id="IPR027417">
    <property type="entry name" value="P-loop_NTPase"/>
</dbReference>
<dbReference type="InterPro" id="IPR014851">
    <property type="entry name" value="BCS1_N"/>
</dbReference>
<dbReference type="PANTHER" id="PTHR23070">
    <property type="entry name" value="BCS1 AAA-TYPE ATPASE"/>
    <property type="match status" value="1"/>
</dbReference>
<evidence type="ECO:0000256" key="11">
    <source>
        <dbReference type="ARBA" id="ARBA00048778"/>
    </source>
</evidence>
<keyword evidence="5" id="KW-0999">Mitochondrion inner membrane</keyword>
<evidence type="ECO:0000256" key="7">
    <source>
        <dbReference type="ARBA" id="ARBA00022840"/>
    </source>
</evidence>
<feature type="domain" description="AAA+ ATPase" evidence="13">
    <location>
        <begin position="278"/>
        <end position="410"/>
    </location>
</feature>
<evidence type="ECO:0000256" key="2">
    <source>
        <dbReference type="ARBA" id="ARBA00007448"/>
    </source>
</evidence>
<keyword evidence="3" id="KW-0812">Transmembrane</keyword>
<keyword evidence="6" id="KW-0378">Hydrolase</keyword>
<evidence type="ECO:0000256" key="1">
    <source>
        <dbReference type="ARBA" id="ARBA00004434"/>
    </source>
</evidence>
<organism evidence="15 16">
    <name type="scientific">Sphaerulina musiva (strain SO2202)</name>
    <name type="common">Poplar stem canker fungus</name>
    <name type="synonym">Septoria musiva</name>
    <dbReference type="NCBI Taxonomy" id="692275"/>
    <lineage>
        <taxon>Eukaryota</taxon>
        <taxon>Fungi</taxon>
        <taxon>Dikarya</taxon>
        <taxon>Ascomycota</taxon>
        <taxon>Pezizomycotina</taxon>
        <taxon>Dothideomycetes</taxon>
        <taxon>Dothideomycetidae</taxon>
        <taxon>Mycosphaerellales</taxon>
        <taxon>Mycosphaerellaceae</taxon>
        <taxon>Sphaerulina</taxon>
    </lineage>
</organism>
<evidence type="ECO:0000256" key="10">
    <source>
        <dbReference type="ARBA" id="ARBA00023136"/>
    </source>
</evidence>
<dbReference type="SMART" id="SM01024">
    <property type="entry name" value="BCS1_N"/>
    <property type="match status" value="1"/>
</dbReference>
<dbReference type="GO" id="GO:0034551">
    <property type="term" value="P:mitochondrial respiratory chain complex III assembly"/>
    <property type="evidence" value="ECO:0007669"/>
    <property type="project" value="UniProtKB-ARBA"/>
</dbReference>
<gene>
    <name evidence="15" type="ORF">SEPMUDRAFT_150167</name>
</gene>
<dbReference type="CDD" id="cd19510">
    <property type="entry name" value="RecA-like_BCS1"/>
    <property type="match status" value="1"/>
</dbReference>
<reference evidence="15 16" key="1">
    <citation type="journal article" date="2012" name="PLoS Pathog.">
        <title>Diverse lifestyles and strategies of plant pathogenesis encoded in the genomes of eighteen Dothideomycetes fungi.</title>
        <authorList>
            <person name="Ohm R.A."/>
            <person name="Feau N."/>
            <person name="Henrissat B."/>
            <person name="Schoch C.L."/>
            <person name="Horwitz B.A."/>
            <person name="Barry K.W."/>
            <person name="Condon B.J."/>
            <person name="Copeland A.C."/>
            <person name="Dhillon B."/>
            <person name="Glaser F."/>
            <person name="Hesse C.N."/>
            <person name="Kosti I."/>
            <person name="LaButti K."/>
            <person name="Lindquist E.A."/>
            <person name="Lucas S."/>
            <person name="Salamov A.A."/>
            <person name="Bradshaw R.E."/>
            <person name="Ciuffetti L."/>
            <person name="Hamelin R.C."/>
            <person name="Kema G.H.J."/>
            <person name="Lawrence C."/>
            <person name="Scott J.A."/>
            <person name="Spatafora J.W."/>
            <person name="Turgeon B.G."/>
            <person name="de Wit P.J.G.M."/>
            <person name="Zhong S."/>
            <person name="Goodwin S.B."/>
            <person name="Grigoriev I.V."/>
        </authorList>
    </citation>
    <scope>NUCLEOTIDE SEQUENCE [LARGE SCALE GENOMIC DNA]</scope>
    <source>
        <strain evidence="15 16">SO2202</strain>
    </source>
</reference>
<dbReference type="EMBL" id="KB456266">
    <property type="protein sequence ID" value="EMF11165.1"/>
    <property type="molecule type" value="Genomic_DNA"/>
</dbReference>
<accession>M3AWR1</accession>
<keyword evidence="4 12" id="KW-0547">Nucleotide-binding</keyword>
<evidence type="ECO:0000256" key="9">
    <source>
        <dbReference type="ARBA" id="ARBA00023128"/>
    </source>
</evidence>
<dbReference type="SUPFAM" id="SSF52540">
    <property type="entry name" value="P-loop containing nucleoside triphosphate hydrolases"/>
    <property type="match status" value="1"/>
</dbReference>
<evidence type="ECO:0000256" key="3">
    <source>
        <dbReference type="ARBA" id="ARBA00022692"/>
    </source>
</evidence>
<dbReference type="GO" id="GO:0016887">
    <property type="term" value="F:ATP hydrolysis activity"/>
    <property type="evidence" value="ECO:0007669"/>
    <property type="project" value="InterPro"/>
</dbReference>
<evidence type="ECO:0000259" key="13">
    <source>
        <dbReference type="SMART" id="SM00382"/>
    </source>
</evidence>
<dbReference type="GO" id="GO:0005743">
    <property type="term" value="C:mitochondrial inner membrane"/>
    <property type="evidence" value="ECO:0007669"/>
    <property type="project" value="UniProtKB-SubCell"/>
</dbReference>
<evidence type="ECO:0000256" key="5">
    <source>
        <dbReference type="ARBA" id="ARBA00022792"/>
    </source>
</evidence>
<dbReference type="InterPro" id="IPR003959">
    <property type="entry name" value="ATPase_AAA_core"/>
</dbReference>
<dbReference type="Pfam" id="PF08740">
    <property type="entry name" value="BCS1_N"/>
    <property type="match status" value="1"/>
</dbReference>
<name>M3AWR1_SPHMS</name>
<sequence>MDQHGSSSATPPIADAHAARQDALKQLADVGTGTADASVWSQLLSNPFFTAGFGLAGLGAALRYGSQGLRRAGDVLRHRMLVDLEITRHDKSYPWVLDWMTSHYQNQLALPPNGKQSGALERLIQRFTPGLHHLQINTDVIKTAGGSVQTAFALVPGHGRHILRYKNAFIAVNRERVGRSFDNTGQPFETVKLTTLYAYRHIFEDIFREAQAMAMQRTEGKTVVYTTRNMGWEESGQPKRRRPFDSVVLEEGLSERILNDVQEFLHARTWYLDRGIPYRRGYLLYGPPGTGKTSFVQALAGKLDFNIAMLSLSQRGLTDDKLNHLLLNVPARTLVLLEDADAAFANRRQVEGDGYTGANVTYSGLLNALDGVASAEERIILMTTNHIDRLDDALIRPGRVDMTLHLGHATEWQMARLWDRFYADKDPDGVARTRFLQKSKSLDLIGNVSTAALQGLFLYNKDDVEGAISLLDQLAVLRPGQQSAAAAAAEG</sequence>
<dbReference type="SMART" id="SM00382">
    <property type="entry name" value="AAA"/>
    <property type="match status" value="1"/>
</dbReference>
<dbReference type="InterPro" id="IPR057495">
    <property type="entry name" value="AAA_lid_BCS1"/>
</dbReference>
<dbReference type="InterPro" id="IPR003960">
    <property type="entry name" value="ATPase_AAA_CS"/>
</dbReference>
<dbReference type="eggNOG" id="KOG0743">
    <property type="taxonomic scope" value="Eukaryota"/>
</dbReference>
<proteinExistence type="inferred from homology"/>
<dbReference type="GO" id="GO:0005524">
    <property type="term" value="F:ATP binding"/>
    <property type="evidence" value="ECO:0007669"/>
    <property type="project" value="UniProtKB-KW"/>
</dbReference>
<dbReference type="Proteomes" id="UP000016931">
    <property type="component" value="Unassembled WGS sequence"/>
</dbReference>
<dbReference type="OrthoDB" id="10251412at2759"/>
<comment type="catalytic activity">
    <reaction evidence="11">
        <text>ATP + H2O = ADP + phosphate + H(+)</text>
        <dbReference type="Rhea" id="RHEA:13065"/>
        <dbReference type="ChEBI" id="CHEBI:15377"/>
        <dbReference type="ChEBI" id="CHEBI:15378"/>
        <dbReference type="ChEBI" id="CHEBI:30616"/>
        <dbReference type="ChEBI" id="CHEBI:43474"/>
        <dbReference type="ChEBI" id="CHEBI:456216"/>
    </reaction>
    <physiologicalReaction direction="left-to-right" evidence="11">
        <dbReference type="Rhea" id="RHEA:13066"/>
    </physiologicalReaction>
</comment>
<dbReference type="AlphaFoldDB" id="M3AWR1"/>
<comment type="subcellular location">
    <subcellularLocation>
        <location evidence="1">Mitochondrion inner membrane</location>
        <topology evidence="1">Single-pass membrane protein</topology>
    </subcellularLocation>
</comment>
<comment type="similarity">
    <text evidence="2">Belongs to the AAA ATPase family. BCS1 subfamily.</text>
</comment>
<protein>
    <submittedName>
        <fullName evidence="15">Mitochondrial chaperone BCS1</fullName>
    </submittedName>
</protein>
<dbReference type="FunFam" id="3.40.50.300:FF:000768">
    <property type="entry name" value="Probable mitochondrial chaperone bcs1"/>
    <property type="match status" value="1"/>
</dbReference>
<dbReference type="OMA" id="WMTLYQR"/>
<evidence type="ECO:0000256" key="4">
    <source>
        <dbReference type="ARBA" id="ARBA00022741"/>
    </source>
</evidence>
<dbReference type="RefSeq" id="XP_016759286.1">
    <property type="nucleotide sequence ID" value="XM_016905996.1"/>
</dbReference>
<dbReference type="GeneID" id="27903133"/>
<keyword evidence="16" id="KW-1185">Reference proteome</keyword>
<evidence type="ECO:0000256" key="12">
    <source>
        <dbReference type="RuleBase" id="RU003651"/>
    </source>
</evidence>
<dbReference type="Gene3D" id="3.40.50.300">
    <property type="entry name" value="P-loop containing nucleotide triphosphate hydrolases"/>
    <property type="match status" value="1"/>
</dbReference>
<evidence type="ECO:0000256" key="6">
    <source>
        <dbReference type="ARBA" id="ARBA00022801"/>
    </source>
</evidence>
<keyword evidence="7 12" id="KW-0067">ATP-binding</keyword>
<keyword evidence="10" id="KW-0472">Membrane</keyword>